<evidence type="ECO:0000313" key="6">
    <source>
        <dbReference type="Proteomes" id="UP001244341"/>
    </source>
</evidence>
<sequence length="1007" mass="107582">MHSGLLTPLLAVVLLLAPWQQQWQQQRGGGILLADCQGLAVTPDNLGAGQLAVVNEFNTFEDALELASELTGGRGRGGRGGSGKLGAGGVTTVKDMQQLQLASYAVAASPLVWHPNTQFLPPVRDQGPCSTCVGEAVAAAVQMAIASALNESAADWDIDARSLYYCSLKGRTCKTGWDIPDAFKHIVDTAPDLLRPAGCLESKYPELVDRNKEPDIIDWEPYCRAANETAADGKCTADKITRPKPLLKCSYRSLSNFYQMQQHIRKHGAIVSRIIMNDDWEVQFNETARNVSGLEWPPYKKNITAKAVYGHAVALVGYNNQNYTWTGLNSWGKGSTNKDKEGITADGLFRINMGLAGVGTPEQTYGVACTVFPGNKKDLHGTPWLAKPRKPVSPINAAVALEVNAKCYNYKTEANESVSTIVEWFDLDYRLFIQRNRKQFGNLQDVTYRLGQTKKARQLQNILDVVSNVTADLTTEKPYFTCTFYDKGGAASNVTCLSGNTQKCAQNGTVNCALRYKDVNVSLELAAGTIVQVCSDRFEGGVPSSWANISLEVVYTVDVADNNLRGVFPRSSPQVAALVALQQMITGSGGISNALATWDGSDPGEAGPKTPPKYCRLWKGVACNSGYQITGLNLTALSIQLPTTASLNFSTLVEKLQPLSSSLRVLDAATLHLTGDLPESLATFSRLEVLMLNGNKGLTGSLPDLWSALTALQAVDISSTSIGGNLPPSWASLQELRAFRAADCSGLSGQLPLEWGILRSLEELVVTNSRLGGAMPAWTDAGAVRAAGAAALAATEQAAEKAGDADLSPASMEQRPTHVRYSSGRVGPQATAAATQRAVTAIKAALAAAPAGTRFMPLRVIDLSGNNLTGQLVPGWSLFEQLQRLILARNTLSGPLPDGYARLTTLTALDLSANSFVGMLPSTWVSMRQLVFLDVSGNALVSPVPRTLPFMAGDGFSLKCLVLVGNTGMDSAELASIKSKMEADSGKRVTVVVARSGRTCNISVLDA</sequence>
<feature type="chain" id="PRO_5046173325" description="Peptidase C1A papain C-terminal domain-containing protein" evidence="3">
    <location>
        <begin position="25"/>
        <end position="1007"/>
    </location>
</feature>
<evidence type="ECO:0000256" key="3">
    <source>
        <dbReference type="SAM" id="SignalP"/>
    </source>
</evidence>
<dbReference type="EMBL" id="CP126211">
    <property type="protein sequence ID" value="WIA12828.1"/>
    <property type="molecule type" value="Genomic_DNA"/>
</dbReference>
<reference evidence="5 6" key="1">
    <citation type="submission" date="2023-05" db="EMBL/GenBank/DDBJ databases">
        <title>A 100% complete, gapless, phased diploid assembly of the Scenedesmus obliquus UTEX 3031 genome.</title>
        <authorList>
            <person name="Biondi T.C."/>
            <person name="Hanschen E.R."/>
            <person name="Kwon T."/>
            <person name="Eng W."/>
            <person name="Kruse C.P.S."/>
            <person name="Koehler S.I."/>
            <person name="Kunde Y."/>
            <person name="Gleasner C.D."/>
            <person name="You Mak K.T."/>
            <person name="Polle J."/>
            <person name="Hovde B.T."/>
            <person name="Starkenburg S.R."/>
        </authorList>
    </citation>
    <scope>NUCLEOTIDE SEQUENCE [LARGE SCALE GENOMIC DNA]</scope>
    <source>
        <strain evidence="5 6">DOE0152z</strain>
    </source>
</reference>
<keyword evidence="3" id="KW-0732">Signal</keyword>
<dbReference type="InterPro" id="IPR001611">
    <property type="entry name" value="Leu-rich_rpt"/>
</dbReference>
<feature type="domain" description="Peptidase C1A papain C-terminal" evidence="4">
    <location>
        <begin position="119"/>
        <end position="334"/>
    </location>
</feature>
<feature type="signal peptide" evidence="3">
    <location>
        <begin position="1"/>
        <end position="24"/>
    </location>
</feature>
<dbReference type="Gene3D" id="3.80.10.10">
    <property type="entry name" value="Ribonuclease Inhibitor"/>
    <property type="match status" value="2"/>
</dbReference>
<gene>
    <name evidence="5" type="ORF">OEZ85_006456</name>
</gene>
<dbReference type="SUPFAM" id="SSF52058">
    <property type="entry name" value="L domain-like"/>
    <property type="match status" value="1"/>
</dbReference>
<evidence type="ECO:0000259" key="4">
    <source>
        <dbReference type="Pfam" id="PF00112"/>
    </source>
</evidence>
<dbReference type="InterPro" id="IPR038765">
    <property type="entry name" value="Papain-like_cys_pep_sf"/>
</dbReference>
<dbReference type="SUPFAM" id="SSF54001">
    <property type="entry name" value="Cysteine proteinases"/>
    <property type="match status" value="1"/>
</dbReference>
<dbReference type="PANTHER" id="PTHR46662:SF104">
    <property type="entry name" value="GPI-ANCHORED ADHESIN-LIKE PROTEIN PGA55-RELATED"/>
    <property type="match status" value="1"/>
</dbReference>
<keyword evidence="6" id="KW-1185">Reference proteome</keyword>
<protein>
    <recommendedName>
        <fullName evidence="4">Peptidase C1A papain C-terminal domain-containing protein</fullName>
    </recommendedName>
</protein>
<dbReference type="InterPro" id="IPR000668">
    <property type="entry name" value="Peptidase_C1A_C"/>
</dbReference>
<dbReference type="Pfam" id="PF00112">
    <property type="entry name" value="Peptidase_C1"/>
    <property type="match status" value="1"/>
</dbReference>
<accession>A0ABY8TZD6</accession>
<name>A0ABY8TZD6_TETOB</name>
<organism evidence="5 6">
    <name type="scientific">Tetradesmus obliquus</name>
    <name type="common">Green alga</name>
    <name type="synonym">Acutodesmus obliquus</name>
    <dbReference type="NCBI Taxonomy" id="3088"/>
    <lineage>
        <taxon>Eukaryota</taxon>
        <taxon>Viridiplantae</taxon>
        <taxon>Chlorophyta</taxon>
        <taxon>core chlorophytes</taxon>
        <taxon>Chlorophyceae</taxon>
        <taxon>CS clade</taxon>
        <taxon>Sphaeropleales</taxon>
        <taxon>Scenedesmaceae</taxon>
        <taxon>Tetradesmus</taxon>
    </lineage>
</organism>
<evidence type="ECO:0000313" key="5">
    <source>
        <dbReference type="EMBL" id="WIA12828.1"/>
    </source>
</evidence>
<dbReference type="CDD" id="cd02619">
    <property type="entry name" value="Peptidase_C1"/>
    <property type="match status" value="1"/>
</dbReference>
<evidence type="ECO:0000256" key="1">
    <source>
        <dbReference type="ARBA" id="ARBA00004430"/>
    </source>
</evidence>
<evidence type="ECO:0000256" key="2">
    <source>
        <dbReference type="SAM" id="MobiDB-lite"/>
    </source>
</evidence>
<dbReference type="Pfam" id="PF00560">
    <property type="entry name" value="LRR_1"/>
    <property type="match status" value="1"/>
</dbReference>
<comment type="subcellular location">
    <subcellularLocation>
        <location evidence="1">Cytoplasm</location>
        <location evidence="1">Cytoskeleton</location>
        <location evidence="1">Cilium axoneme</location>
    </subcellularLocation>
</comment>
<dbReference type="Proteomes" id="UP001244341">
    <property type="component" value="Chromosome 4b"/>
</dbReference>
<dbReference type="PANTHER" id="PTHR46662">
    <property type="entry name" value="DI-GLUCOSE BINDING PROTEIN WITH LEUCINE-RICH REPEAT DOMAIN-CONTAINING PROTEIN"/>
    <property type="match status" value="1"/>
</dbReference>
<dbReference type="Gene3D" id="3.90.70.10">
    <property type="entry name" value="Cysteine proteinases"/>
    <property type="match status" value="1"/>
</dbReference>
<dbReference type="InterPro" id="IPR032675">
    <property type="entry name" value="LRR_dom_sf"/>
</dbReference>
<proteinExistence type="predicted"/>
<feature type="region of interest" description="Disordered" evidence="2">
    <location>
        <begin position="802"/>
        <end position="826"/>
    </location>
</feature>